<protein>
    <recommendedName>
        <fullName evidence="1">MACPF domain-containing protein</fullName>
    </recommendedName>
</protein>
<dbReference type="OrthoDB" id="4250793at2759"/>
<gene>
    <name evidence="2" type="ORF">JVT61DRAFT_15042</name>
</gene>
<comment type="caution">
    <text evidence="2">The sequence shown here is derived from an EMBL/GenBank/DDBJ whole genome shotgun (WGS) entry which is preliminary data.</text>
</comment>
<organism evidence="2 3">
    <name type="scientific">Boletus reticuloceps</name>
    <dbReference type="NCBI Taxonomy" id="495285"/>
    <lineage>
        <taxon>Eukaryota</taxon>
        <taxon>Fungi</taxon>
        <taxon>Dikarya</taxon>
        <taxon>Basidiomycota</taxon>
        <taxon>Agaricomycotina</taxon>
        <taxon>Agaricomycetes</taxon>
        <taxon>Agaricomycetidae</taxon>
        <taxon>Boletales</taxon>
        <taxon>Boletineae</taxon>
        <taxon>Boletaceae</taxon>
        <taxon>Boletoideae</taxon>
        <taxon>Boletus</taxon>
    </lineage>
</organism>
<keyword evidence="3" id="KW-1185">Reference proteome</keyword>
<dbReference type="AlphaFoldDB" id="A0A8I3A246"/>
<feature type="domain" description="MACPF" evidence="1">
    <location>
        <begin position="1"/>
        <end position="327"/>
    </location>
</feature>
<proteinExistence type="predicted"/>
<dbReference type="Proteomes" id="UP000683000">
    <property type="component" value="Unassembled WGS sequence"/>
</dbReference>
<dbReference type="PROSITE" id="PS51412">
    <property type="entry name" value="MACPF_2"/>
    <property type="match status" value="1"/>
</dbReference>
<sequence length="434" mass="48150">MSTKPKPSPAQFPPLEWLGYGLDLTRINPFDFISVYGAKTQVRIVDVTKDTRMHTVTIGGVEYGIPRIVAASEDNSTFATSRTFPDGTTAVKTLQNDAALAYRLLPVTTNNMSLFPLDRSLPTGNQYYFFVNDHDSYSGRLRDFVDFINEDELLTHVSKLPPFDSQNPEAVEAYIEFFNTVGSHFVSTTGFGARFQLEVWALNKYEEVNNKFVTNVTASVKGLNDGGEYDRSVFPEDQYWNFNRVSQRIIRIRGGNPGLADALVESPGFSTFERWTESILDSAVLVTFRATELWTLLRDAYDETLRASASKIQNAFEYLASLRQPNDKRTWVTFESESNWAEFGILTPSAVIGGGDSDQLAVRQPVSLGPSKLSWGSPKSPTERGFALVDITNDGTPIDIYVSSGSGTASVKILGQDYGTDGGIKWYPHVPVSL</sequence>
<evidence type="ECO:0000259" key="1">
    <source>
        <dbReference type="PROSITE" id="PS51412"/>
    </source>
</evidence>
<dbReference type="EMBL" id="JAGFBS010000089">
    <property type="protein sequence ID" value="KAG6369323.1"/>
    <property type="molecule type" value="Genomic_DNA"/>
</dbReference>
<name>A0A8I3A246_9AGAM</name>
<evidence type="ECO:0000313" key="2">
    <source>
        <dbReference type="EMBL" id="KAG6369323.1"/>
    </source>
</evidence>
<dbReference type="Pfam" id="PF01823">
    <property type="entry name" value="MACPF"/>
    <property type="match status" value="1"/>
</dbReference>
<accession>A0A8I3A246</accession>
<reference evidence="2" key="1">
    <citation type="submission" date="2021-03" db="EMBL/GenBank/DDBJ databases">
        <title>Evolutionary innovations through gain and loss of genes in the ectomycorrhizal Boletales.</title>
        <authorList>
            <person name="Wu G."/>
            <person name="Miyauchi S."/>
            <person name="Morin E."/>
            <person name="Yang Z.-L."/>
            <person name="Xu J."/>
            <person name="Martin F.M."/>
        </authorList>
    </citation>
    <scope>NUCLEOTIDE SEQUENCE</scope>
    <source>
        <strain evidence="2">BR01</strain>
    </source>
</reference>
<evidence type="ECO:0000313" key="3">
    <source>
        <dbReference type="Proteomes" id="UP000683000"/>
    </source>
</evidence>
<dbReference type="InterPro" id="IPR020864">
    <property type="entry name" value="MACPF"/>
</dbReference>